<evidence type="ECO:0000256" key="3">
    <source>
        <dbReference type="SAM" id="MobiDB-lite"/>
    </source>
</evidence>
<dbReference type="PROSITE" id="PS50014">
    <property type="entry name" value="BROMODOMAIN_2"/>
    <property type="match status" value="1"/>
</dbReference>
<feature type="compositionally biased region" description="Basic and acidic residues" evidence="3">
    <location>
        <begin position="92"/>
        <end position="102"/>
    </location>
</feature>
<evidence type="ECO:0000313" key="5">
    <source>
        <dbReference type="EMBL" id="KAK6123943.1"/>
    </source>
</evidence>
<evidence type="ECO:0000256" key="1">
    <source>
        <dbReference type="ARBA" id="ARBA00023117"/>
    </source>
</evidence>
<dbReference type="Pfam" id="PF00439">
    <property type="entry name" value="Bromodomain"/>
    <property type="match status" value="1"/>
</dbReference>
<dbReference type="Proteomes" id="UP001318860">
    <property type="component" value="Unassembled WGS sequence"/>
</dbReference>
<dbReference type="PANTHER" id="PTHR46136:SF19">
    <property type="entry name" value="TRANSCRIPTION FACTOR GTE12"/>
    <property type="match status" value="1"/>
</dbReference>
<dbReference type="InterPro" id="IPR001487">
    <property type="entry name" value="Bromodomain"/>
</dbReference>
<dbReference type="PRINTS" id="PR00503">
    <property type="entry name" value="BROMODOMAIN"/>
</dbReference>
<evidence type="ECO:0000256" key="2">
    <source>
        <dbReference type="PROSITE-ProRule" id="PRU00035"/>
    </source>
</evidence>
<evidence type="ECO:0000259" key="4">
    <source>
        <dbReference type="PROSITE" id="PS50014"/>
    </source>
</evidence>
<dbReference type="InterPro" id="IPR036427">
    <property type="entry name" value="Bromodomain-like_sf"/>
</dbReference>
<dbReference type="PANTHER" id="PTHR46136">
    <property type="entry name" value="TRANSCRIPTION FACTOR GTE8"/>
    <property type="match status" value="1"/>
</dbReference>
<evidence type="ECO:0000313" key="6">
    <source>
        <dbReference type="Proteomes" id="UP001318860"/>
    </source>
</evidence>
<protein>
    <recommendedName>
        <fullName evidence="4">Bromo domain-containing protein</fullName>
    </recommendedName>
</protein>
<keyword evidence="6" id="KW-1185">Reference proteome</keyword>
<accession>A0ABR0UND5</accession>
<organism evidence="5 6">
    <name type="scientific">Rehmannia glutinosa</name>
    <name type="common">Chinese foxglove</name>
    <dbReference type="NCBI Taxonomy" id="99300"/>
    <lineage>
        <taxon>Eukaryota</taxon>
        <taxon>Viridiplantae</taxon>
        <taxon>Streptophyta</taxon>
        <taxon>Embryophyta</taxon>
        <taxon>Tracheophyta</taxon>
        <taxon>Spermatophyta</taxon>
        <taxon>Magnoliopsida</taxon>
        <taxon>eudicotyledons</taxon>
        <taxon>Gunneridae</taxon>
        <taxon>Pentapetalae</taxon>
        <taxon>asterids</taxon>
        <taxon>lamiids</taxon>
        <taxon>Lamiales</taxon>
        <taxon>Orobanchaceae</taxon>
        <taxon>Rehmannieae</taxon>
        <taxon>Rehmannia</taxon>
    </lineage>
</organism>
<sequence length="373" mass="42858">MAMVAENQAKIRTSLHMQFPTMSTEDNTAQRNLKFKITTKGIRKDSEYKSRDNTVKLLENKGQRDRVTGSGNKLSEVKVLAKPSMPMKSCKRKPEESLDGQRGKKRKMDRNLQLQCGNILKELMNHQAGWIFNEPVDPVKWNIPDYFSIITEPMDLGTIKRKLAGNMYFGAEEFAADVKLTFSNAMTYNVPGHEVHEFAKEMNGNFCRRWKSLEAKLQHKNTNVEKAFFVHHMDGRATKQTVENNQDRKPTVLKKAPLRKVKPSLRNTVQKGPGVVFDEEKSPHLSTPATTSSSVEGWTSFSVQMSPKKALRAAMLKSRFADTIFKATHQVEKSDPLRMQQEKERLEREKQEGTSFDWTYKFAFVFNLINYID</sequence>
<reference evidence="5 6" key="1">
    <citation type="journal article" date="2021" name="Comput. Struct. Biotechnol. J.">
        <title>De novo genome assembly of the potent medicinal plant Rehmannia glutinosa using nanopore technology.</title>
        <authorList>
            <person name="Ma L."/>
            <person name="Dong C."/>
            <person name="Song C."/>
            <person name="Wang X."/>
            <person name="Zheng X."/>
            <person name="Niu Y."/>
            <person name="Chen S."/>
            <person name="Feng W."/>
        </authorList>
    </citation>
    <scope>NUCLEOTIDE SEQUENCE [LARGE SCALE GENOMIC DNA]</scope>
    <source>
        <strain evidence="5">DH-2019</strain>
    </source>
</reference>
<dbReference type="EMBL" id="JABTTQ020002432">
    <property type="protein sequence ID" value="KAK6123943.1"/>
    <property type="molecule type" value="Genomic_DNA"/>
</dbReference>
<dbReference type="Gene3D" id="1.20.920.10">
    <property type="entry name" value="Bromodomain-like"/>
    <property type="match status" value="1"/>
</dbReference>
<name>A0ABR0UND5_REHGL</name>
<feature type="region of interest" description="Disordered" evidence="3">
    <location>
        <begin position="82"/>
        <end position="109"/>
    </location>
</feature>
<feature type="domain" description="Bromo" evidence="4">
    <location>
        <begin position="124"/>
        <end position="196"/>
    </location>
</feature>
<dbReference type="SUPFAM" id="SSF47370">
    <property type="entry name" value="Bromodomain"/>
    <property type="match status" value="1"/>
</dbReference>
<dbReference type="SMART" id="SM00297">
    <property type="entry name" value="BROMO"/>
    <property type="match status" value="1"/>
</dbReference>
<comment type="caution">
    <text evidence="5">The sequence shown here is derived from an EMBL/GenBank/DDBJ whole genome shotgun (WGS) entry which is preliminary data.</text>
</comment>
<proteinExistence type="predicted"/>
<keyword evidence="1 2" id="KW-0103">Bromodomain</keyword>
<dbReference type="InterPro" id="IPR052442">
    <property type="entry name" value="Env_Response_Regulator"/>
</dbReference>
<gene>
    <name evidence="5" type="ORF">DH2020_042288</name>
</gene>